<name>A0AAV5L0G2_9ROSI</name>
<feature type="region of interest" description="Disordered" evidence="1">
    <location>
        <begin position="1"/>
        <end position="20"/>
    </location>
</feature>
<evidence type="ECO:0000313" key="3">
    <source>
        <dbReference type="Proteomes" id="UP001054252"/>
    </source>
</evidence>
<organism evidence="2 3">
    <name type="scientific">Rubroshorea leprosula</name>
    <dbReference type="NCBI Taxonomy" id="152421"/>
    <lineage>
        <taxon>Eukaryota</taxon>
        <taxon>Viridiplantae</taxon>
        <taxon>Streptophyta</taxon>
        <taxon>Embryophyta</taxon>
        <taxon>Tracheophyta</taxon>
        <taxon>Spermatophyta</taxon>
        <taxon>Magnoliopsida</taxon>
        <taxon>eudicotyledons</taxon>
        <taxon>Gunneridae</taxon>
        <taxon>Pentapetalae</taxon>
        <taxon>rosids</taxon>
        <taxon>malvids</taxon>
        <taxon>Malvales</taxon>
        <taxon>Dipterocarpaceae</taxon>
        <taxon>Rubroshorea</taxon>
    </lineage>
</organism>
<evidence type="ECO:0000313" key="2">
    <source>
        <dbReference type="EMBL" id="GKV30562.1"/>
    </source>
</evidence>
<dbReference type="AlphaFoldDB" id="A0AAV5L0G2"/>
<feature type="compositionally biased region" description="Basic and acidic residues" evidence="1">
    <location>
        <begin position="1"/>
        <end position="15"/>
    </location>
</feature>
<sequence>MKKEIQSRNHTKEEISGDGVGTKFRIRMRGGGDEVAVNCFKSKLRRR</sequence>
<reference evidence="2 3" key="1">
    <citation type="journal article" date="2021" name="Commun. Biol.">
        <title>The genome of Shorea leprosula (Dipterocarpaceae) highlights the ecological relevance of drought in aseasonal tropical rainforests.</title>
        <authorList>
            <person name="Ng K.K.S."/>
            <person name="Kobayashi M.J."/>
            <person name="Fawcett J.A."/>
            <person name="Hatakeyama M."/>
            <person name="Paape T."/>
            <person name="Ng C.H."/>
            <person name="Ang C.C."/>
            <person name="Tnah L.H."/>
            <person name="Lee C.T."/>
            <person name="Nishiyama T."/>
            <person name="Sese J."/>
            <person name="O'Brien M.J."/>
            <person name="Copetti D."/>
            <person name="Mohd Noor M.I."/>
            <person name="Ong R.C."/>
            <person name="Putra M."/>
            <person name="Sireger I.Z."/>
            <person name="Indrioko S."/>
            <person name="Kosugi Y."/>
            <person name="Izuno A."/>
            <person name="Isagi Y."/>
            <person name="Lee S.L."/>
            <person name="Shimizu K.K."/>
        </authorList>
    </citation>
    <scope>NUCLEOTIDE SEQUENCE [LARGE SCALE GENOMIC DNA]</scope>
    <source>
        <strain evidence="2">214</strain>
    </source>
</reference>
<proteinExistence type="predicted"/>
<evidence type="ECO:0000256" key="1">
    <source>
        <dbReference type="SAM" id="MobiDB-lite"/>
    </source>
</evidence>
<dbReference type="EMBL" id="BPVZ01000087">
    <property type="protein sequence ID" value="GKV30562.1"/>
    <property type="molecule type" value="Genomic_DNA"/>
</dbReference>
<comment type="caution">
    <text evidence="2">The sequence shown here is derived from an EMBL/GenBank/DDBJ whole genome shotgun (WGS) entry which is preliminary data.</text>
</comment>
<gene>
    <name evidence="2" type="ORF">SLEP1_g39363</name>
</gene>
<keyword evidence="3" id="KW-1185">Reference proteome</keyword>
<protein>
    <submittedName>
        <fullName evidence="2">Uncharacterized protein</fullName>
    </submittedName>
</protein>
<accession>A0AAV5L0G2</accession>
<dbReference type="Proteomes" id="UP001054252">
    <property type="component" value="Unassembled WGS sequence"/>
</dbReference>